<proteinExistence type="predicted"/>
<feature type="non-terminal residue" evidence="2">
    <location>
        <position position="84"/>
    </location>
</feature>
<evidence type="ECO:0008006" key="4">
    <source>
        <dbReference type="Google" id="ProtNLM"/>
    </source>
</evidence>
<evidence type="ECO:0000256" key="1">
    <source>
        <dbReference type="SAM" id="SignalP"/>
    </source>
</evidence>
<accession>A0AAV5UQX3</accession>
<evidence type="ECO:0000313" key="2">
    <source>
        <dbReference type="EMBL" id="GMT09514.1"/>
    </source>
</evidence>
<dbReference type="AlphaFoldDB" id="A0AAV5UQX3"/>
<sequence length="84" mass="9333">MLLYTVLALSLLSAATHARVLDSTVDCTILLSCMEVDECLRFYVKRFGLEYCLDSEISSGLEKRTNSLKKILQNSMANRLAGGK</sequence>
<feature type="signal peptide" evidence="1">
    <location>
        <begin position="1"/>
        <end position="18"/>
    </location>
</feature>
<feature type="chain" id="PRO_5043697423" description="Secreted protein" evidence="1">
    <location>
        <begin position="19"/>
        <end position="84"/>
    </location>
</feature>
<dbReference type="Proteomes" id="UP001432322">
    <property type="component" value="Unassembled WGS sequence"/>
</dbReference>
<organism evidence="2 3">
    <name type="scientific">Pristionchus fissidentatus</name>
    <dbReference type="NCBI Taxonomy" id="1538716"/>
    <lineage>
        <taxon>Eukaryota</taxon>
        <taxon>Metazoa</taxon>
        <taxon>Ecdysozoa</taxon>
        <taxon>Nematoda</taxon>
        <taxon>Chromadorea</taxon>
        <taxon>Rhabditida</taxon>
        <taxon>Rhabditina</taxon>
        <taxon>Diplogasteromorpha</taxon>
        <taxon>Diplogasteroidea</taxon>
        <taxon>Neodiplogasteridae</taxon>
        <taxon>Pristionchus</taxon>
    </lineage>
</organism>
<gene>
    <name evidence="2" type="ORF">PFISCL1PPCAC_811</name>
</gene>
<keyword evidence="3" id="KW-1185">Reference proteome</keyword>
<name>A0AAV5UQX3_9BILA</name>
<evidence type="ECO:0000313" key="3">
    <source>
        <dbReference type="Proteomes" id="UP001432322"/>
    </source>
</evidence>
<dbReference type="EMBL" id="BTSY01000001">
    <property type="protein sequence ID" value="GMT09514.1"/>
    <property type="molecule type" value="Genomic_DNA"/>
</dbReference>
<reference evidence="2" key="1">
    <citation type="submission" date="2023-10" db="EMBL/GenBank/DDBJ databases">
        <title>Genome assembly of Pristionchus species.</title>
        <authorList>
            <person name="Yoshida K."/>
            <person name="Sommer R.J."/>
        </authorList>
    </citation>
    <scope>NUCLEOTIDE SEQUENCE</scope>
    <source>
        <strain evidence="2">RS5133</strain>
    </source>
</reference>
<protein>
    <recommendedName>
        <fullName evidence="4">Secreted protein</fullName>
    </recommendedName>
</protein>
<comment type="caution">
    <text evidence="2">The sequence shown here is derived from an EMBL/GenBank/DDBJ whole genome shotgun (WGS) entry which is preliminary data.</text>
</comment>
<keyword evidence="1" id="KW-0732">Signal</keyword>